<protein>
    <submittedName>
        <fullName evidence="2">Uncharacterized protein</fullName>
    </submittedName>
</protein>
<sequence>MSALGAKLTLVSISVRNVSLKQLSYIIKQITRNSLLFSALLLVLGAQMIADNKKT</sequence>
<reference evidence="2" key="1">
    <citation type="submission" date="2022-01" db="EMBL/GenBank/DDBJ databases">
        <authorList>
            <person name="Lagorce A."/>
        </authorList>
    </citation>
    <scope>NUCLEOTIDE SEQUENCE</scope>
    <source>
        <strain evidence="2">Th15_F1_A12</strain>
    </source>
</reference>
<accession>A0AAU9QCY0</accession>
<proteinExistence type="predicted"/>
<dbReference type="AlphaFoldDB" id="A0AAU9QCY0"/>
<keyword evidence="1" id="KW-0812">Transmembrane</keyword>
<comment type="caution">
    <text evidence="2">The sequence shown here is derived from an EMBL/GenBank/DDBJ whole genome shotgun (WGS) entry which is preliminary data.</text>
</comment>
<keyword evidence="1" id="KW-1133">Transmembrane helix</keyword>
<dbReference type="Proteomes" id="UP001295462">
    <property type="component" value="Unassembled WGS sequence"/>
</dbReference>
<gene>
    <name evidence="2" type="ORF">THF1A12_10056</name>
</gene>
<evidence type="ECO:0000313" key="2">
    <source>
        <dbReference type="EMBL" id="CAH1562332.1"/>
    </source>
</evidence>
<evidence type="ECO:0000313" key="3">
    <source>
        <dbReference type="Proteomes" id="UP001295462"/>
    </source>
</evidence>
<keyword evidence="1" id="KW-0472">Membrane</keyword>
<dbReference type="EMBL" id="CAKMUD010000001">
    <property type="protein sequence ID" value="CAH1562332.1"/>
    <property type="molecule type" value="Genomic_DNA"/>
</dbReference>
<evidence type="ECO:0000256" key="1">
    <source>
        <dbReference type="SAM" id="Phobius"/>
    </source>
</evidence>
<name>A0AAU9QCY0_9VIBR</name>
<organism evidence="2 3">
    <name type="scientific">Vibrio jasicida</name>
    <dbReference type="NCBI Taxonomy" id="766224"/>
    <lineage>
        <taxon>Bacteria</taxon>
        <taxon>Pseudomonadati</taxon>
        <taxon>Pseudomonadota</taxon>
        <taxon>Gammaproteobacteria</taxon>
        <taxon>Vibrionales</taxon>
        <taxon>Vibrionaceae</taxon>
        <taxon>Vibrio</taxon>
    </lineage>
</organism>
<feature type="transmembrane region" description="Helical" evidence="1">
    <location>
        <begin position="30"/>
        <end position="50"/>
    </location>
</feature>